<name>A0ABD5F0Z4_9ACTN</name>
<keyword evidence="4" id="KW-1185">Reference proteome</keyword>
<dbReference type="InterPro" id="IPR004370">
    <property type="entry name" value="4-OT-like_dom"/>
</dbReference>
<organism evidence="3 4">
    <name type="scientific">Streptomyces doudnae</name>
    <dbReference type="NCBI Taxonomy" id="3075536"/>
    <lineage>
        <taxon>Bacteria</taxon>
        <taxon>Bacillati</taxon>
        <taxon>Actinomycetota</taxon>
        <taxon>Actinomycetes</taxon>
        <taxon>Kitasatosporales</taxon>
        <taxon>Streptomycetaceae</taxon>
        <taxon>Streptomyces</taxon>
    </lineage>
</organism>
<evidence type="ECO:0000313" key="3">
    <source>
        <dbReference type="EMBL" id="MDT0440481.1"/>
    </source>
</evidence>
<evidence type="ECO:0000259" key="2">
    <source>
        <dbReference type="Pfam" id="PF01361"/>
    </source>
</evidence>
<dbReference type="Proteomes" id="UP001183535">
    <property type="component" value="Unassembled WGS sequence"/>
</dbReference>
<proteinExistence type="predicted"/>
<feature type="domain" description="4-oxalocrotonate tautomerase-like" evidence="2">
    <location>
        <begin position="2"/>
        <end position="52"/>
    </location>
</feature>
<accession>A0ABD5F0Z4</accession>
<evidence type="ECO:0000313" key="4">
    <source>
        <dbReference type="Proteomes" id="UP001183535"/>
    </source>
</evidence>
<dbReference type="Pfam" id="PF01361">
    <property type="entry name" value="Tautomerase"/>
    <property type="match status" value="1"/>
</dbReference>
<dbReference type="Gene3D" id="3.30.429.10">
    <property type="entry name" value="Macrophage Migration Inhibitory Factor"/>
    <property type="match status" value="1"/>
</dbReference>
<protein>
    <submittedName>
        <fullName evidence="3">Tautomerase family protein</fullName>
    </submittedName>
</protein>
<dbReference type="GO" id="GO:0016853">
    <property type="term" value="F:isomerase activity"/>
    <property type="evidence" value="ECO:0007669"/>
    <property type="project" value="UniProtKB-KW"/>
</dbReference>
<evidence type="ECO:0000256" key="1">
    <source>
        <dbReference type="ARBA" id="ARBA00023235"/>
    </source>
</evidence>
<dbReference type="InterPro" id="IPR014347">
    <property type="entry name" value="Tautomerase/MIF_sf"/>
</dbReference>
<dbReference type="AlphaFoldDB" id="A0ABD5F0Z4"/>
<dbReference type="SUPFAM" id="SSF55331">
    <property type="entry name" value="Tautomerase/MIF"/>
    <property type="match status" value="1"/>
</dbReference>
<gene>
    <name evidence="3" type="ORF">RM877_38195</name>
</gene>
<keyword evidence="1" id="KW-0413">Isomerase</keyword>
<dbReference type="EMBL" id="JAVRES010000048">
    <property type="protein sequence ID" value="MDT0440481.1"/>
    <property type="molecule type" value="Genomic_DNA"/>
</dbReference>
<comment type="caution">
    <text evidence="3">The sequence shown here is derived from an EMBL/GenBank/DDBJ whole genome shotgun (WGS) entry which is preliminary data.</text>
</comment>
<dbReference type="RefSeq" id="WP_237549315.1">
    <property type="nucleotide sequence ID" value="NZ_JAVRES010000048.1"/>
</dbReference>
<reference evidence="4" key="1">
    <citation type="submission" date="2023-07" db="EMBL/GenBank/DDBJ databases">
        <title>30 novel species of actinomycetes from the DSMZ collection.</title>
        <authorList>
            <person name="Nouioui I."/>
        </authorList>
    </citation>
    <scope>NUCLEOTIDE SEQUENCE [LARGE SCALE GENOMIC DNA]</scope>
    <source>
        <strain evidence="4">DSM 41981</strain>
    </source>
</reference>
<sequence>MPHITVQHFPQDLGEERRAAFVAAVTEAVTAAFGVGEGAVSIALEPVPAEDWEDRVHAPQIVGRADLLVKSPAY</sequence>